<gene>
    <name evidence="1" type="ORF">CLV71_118122</name>
</gene>
<comment type="caution">
    <text evidence="1">The sequence shown here is derived from an EMBL/GenBank/DDBJ whole genome shotgun (WGS) entry which is preliminary data.</text>
</comment>
<dbReference type="EMBL" id="SOCP01000018">
    <property type="protein sequence ID" value="TDV42252.1"/>
    <property type="molecule type" value="Genomic_DNA"/>
</dbReference>
<reference evidence="1 2" key="1">
    <citation type="submission" date="2019-03" db="EMBL/GenBank/DDBJ databases">
        <title>Genomic Encyclopedia of Archaeal and Bacterial Type Strains, Phase II (KMG-II): from individual species to whole genera.</title>
        <authorList>
            <person name="Goeker M."/>
        </authorList>
    </citation>
    <scope>NUCLEOTIDE SEQUENCE [LARGE SCALE GENOMIC DNA]</scope>
    <source>
        <strain evidence="1 2">DSM 45499</strain>
    </source>
</reference>
<evidence type="ECO:0000313" key="1">
    <source>
        <dbReference type="EMBL" id="TDV42252.1"/>
    </source>
</evidence>
<protein>
    <submittedName>
        <fullName evidence="1">Uncharacterized protein</fullName>
    </submittedName>
</protein>
<dbReference type="RefSeq" id="WP_133907439.1">
    <property type="nucleotide sequence ID" value="NZ_SOCP01000018.1"/>
</dbReference>
<organism evidence="1 2">
    <name type="scientific">Actinophytocola oryzae</name>
    <dbReference type="NCBI Taxonomy" id="502181"/>
    <lineage>
        <taxon>Bacteria</taxon>
        <taxon>Bacillati</taxon>
        <taxon>Actinomycetota</taxon>
        <taxon>Actinomycetes</taxon>
        <taxon>Pseudonocardiales</taxon>
        <taxon>Pseudonocardiaceae</taxon>
    </lineage>
</organism>
<name>A0A4R7V1A1_9PSEU</name>
<sequence length="235" mass="25861">MTRLRHSVVLGPVPKDWFDEKVGLGHEIVGEALGTELPLVGGEHLSPNSWYGDDGLQVTVESWRRDGETSGTLHLSDERWASLMSVRLVSAESPRLAEVGGDVRSMSSRWLGRIRGCMRVDIERWWHAVSGKAEEPAVEGKAKHGMVGVSFTLTPSAGPDGRWTVTADVRLRSRGVLAPFTALGLLLGRSAIRRGFRDAAERFAAEWNREVPALLALSAQDLRERFIAELTNARS</sequence>
<dbReference type="AlphaFoldDB" id="A0A4R7V1A1"/>
<accession>A0A4R7V1A1</accession>
<keyword evidence="2" id="KW-1185">Reference proteome</keyword>
<dbReference type="Proteomes" id="UP000294927">
    <property type="component" value="Unassembled WGS sequence"/>
</dbReference>
<dbReference type="OrthoDB" id="3420364at2"/>
<proteinExistence type="predicted"/>
<evidence type="ECO:0000313" key="2">
    <source>
        <dbReference type="Proteomes" id="UP000294927"/>
    </source>
</evidence>